<gene>
    <name evidence="2" type="ORF">OIDMADRAFT_20508</name>
</gene>
<reference evidence="3" key="2">
    <citation type="submission" date="2015-01" db="EMBL/GenBank/DDBJ databases">
        <title>Evolutionary Origins and Diversification of the Mycorrhizal Mutualists.</title>
        <authorList>
            <consortium name="DOE Joint Genome Institute"/>
            <consortium name="Mycorrhizal Genomics Consortium"/>
            <person name="Kohler A."/>
            <person name="Kuo A."/>
            <person name="Nagy L.G."/>
            <person name="Floudas D."/>
            <person name="Copeland A."/>
            <person name="Barry K.W."/>
            <person name="Cichocki N."/>
            <person name="Veneault-Fourrey C."/>
            <person name="LaButti K."/>
            <person name="Lindquist E.A."/>
            <person name="Lipzen A."/>
            <person name="Lundell T."/>
            <person name="Morin E."/>
            <person name="Murat C."/>
            <person name="Riley R."/>
            <person name="Ohm R."/>
            <person name="Sun H."/>
            <person name="Tunlid A."/>
            <person name="Henrissat B."/>
            <person name="Grigoriev I.V."/>
            <person name="Hibbett D.S."/>
            <person name="Martin F."/>
        </authorList>
    </citation>
    <scope>NUCLEOTIDE SEQUENCE [LARGE SCALE GENOMIC DNA]</scope>
    <source>
        <strain evidence="3">Zn</strain>
    </source>
</reference>
<name>A0A0C3H1Q8_OIDMZ</name>
<protein>
    <submittedName>
        <fullName evidence="2">Uncharacterized protein</fullName>
    </submittedName>
</protein>
<dbReference type="InParanoid" id="A0A0C3H1Q8"/>
<organism evidence="2 3">
    <name type="scientific">Oidiodendron maius (strain Zn)</name>
    <dbReference type="NCBI Taxonomy" id="913774"/>
    <lineage>
        <taxon>Eukaryota</taxon>
        <taxon>Fungi</taxon>
        <taxon>Dikarya</taxon>
        <taxon>Ascomycota</taxon>
        <taxon>Pezizomycotina</taxon>
        <taxon>Leotiomycetes</taxon>
        <taxon>Leotiomycetes incertae sedis</taxon>
        <taxon>Myxotrichaceae</taxon>
        <taxon>Oidiodendron</taxon>
    </lineage>
</organism>
<reference evidence="2 3" key="1">
    <citation type="submission" date="2014-04" db="EMBL/GenBank/DDBJ databases">
        <authorList>
            <consortium name="DOE Joint Genome Institute"/>
            <person name="Kuo A."/>
            <person name="Martino E."/>
            <person name="Perotto S."/>
            <person name="Kohler A."/>
            <person name="Nagy L.G."/>
            <person name="Floudas D."/>
            <person name="Copeland A."/>
            <person name="Barry K.W."/>
            <person name="Cichocki N."/>
            <person name="Veneault-Fourrey C."/>
            <person name="LaButti K."/>
            <person name="Lindquist E.A."/>
            <person name="Lipzen A."/>
            <person name="Lundell T."/>
            <person name="Morin E."/>
            <person name="Murat C."/>
            <person name="Sun H."/>
            <person name="Tunlid A."/>
            <person name="Henrissat B."/>
            <person name="Grigoriev I.V."/>
            <person name="Hibbett D.S."/>
            <person name="Martin F."/>
            <person name="Nordberg H.P."/>
            <person name="Cantor M.N."/>
            <person name="Hua S.X."/>
        </authorList>
    </citation>
    <scope>NUCLEOTIDE SEQUENCE [LARGE SCALE GENOMIC DNA]</scope>
    <source>
        <strain evidence="2 3">Zn</strain>
    </source>
</reference>
<sequence>MEKESPHKAHRDLVRLELHPPSNVADFKSKPYPCYQSAGALASRMIIESSSYQTTPCSSPPREELSCPSQSLGIEIPFIADDALFGMSTKEEHDNNTNSNELPGHVCDENNNKKDKVRNMPRFNLSAAGDPLQESVLFDDSLSELKEGRPFHGGDMKITLTKAPTGDISLEHDSCEIEGFNNKYSSLDERQ</sequence>
<feature type="region of interest" description="Disordered" evidence="1">
    <location>
        <begin position="90"/>
        <end position="112"/>
    </location>
</feature>
<evidence type="ECO:0000313" key="2">
    <source>
        <dbReference type="EMBL" id="KIM97309.1"/>
    </source>
</evidence>
<evidence type="ECO:0000256" key="1">
    <source>
        <dbReference type="SAM" id="MobiDB-lite"/>
    </source>
</evidence>
<dbReference type="Proteomes" id="UP000054321">
    <property type="component" value="Unassembled WGS sequence"/>
</dbReference>
<accession>A0A0C3H1Q8</accession>
<dbReference type="EMBL" id="KN832882">
    <property type="protein sequence ID" value="KIM97309.1"/>
    <property type="molecule type" value="Genomic_DNA"/>
</dbReference>
<keyword evidence="3" id="KW-1185">Reference proteome</keyword>
<dbReference type="HOGENOM" id="CLU_1421798_0_0_1"/>
<dbReference type="AlphaFoldDB" id="A0A0C3H1Q8"/>
<proteinExistence type="predicted"/>
<evidence type="ECO:0000313" key="3">
    <source>
        <dbReference type="Proteomes" id="UP000054321"/>
    </source>
</evidence>